<dbReference type="HOGENOM" id="CLU_164694_0_0_9"/>
<organism evidence="1 2">
    <name type="scientific">Listeria monocytogenes serotype 4a (strain M7)</name>
    <dbReference type="NCBI Taxonomy" id="1030009"/>
    <lineage>
        <taxon>Bacteria</taxon>
        <taxon>Bacillati</taxon>
        <taxon>Bacillota</taxon>
        <taxon>Bacilli</taxon>
        <taxon>Bacillales</taxon>
        <taxon>Listeriaceae</taxon>
        <taxon>Listeria</taxon>
    </lineage>
</organism>
<evidence type="ECO:0000313" key="1">
    <source>
        <dbReference type="EMBL" id="AEH91511.1"/>
    </source>
</evidence>
<dbReference type="KEGG" id="lmq:LMM7_0505"/>
<dbReference type="EMBL" id="CP002816">
    <property type="protein sequence ID" value="AEH91511.1"/>
    <property type="molecule type" value="Genomic_DNA"/>
</dbReference>
<proteinExistence type="predicted"/>
<evidence type="ECO:0008006" key="3">
    <source>
        <dbReference type="Google" id="ProtNLM"/>
    </source>
</evidence>
<reference evidence="1 2" key="1">
    <citation type="journal article" date="2011" name="J. Bacteriol.">
        <title>Genome sequence of the nonpathogenic Listeria monocytogenes serovar 4a strain M7.</title>
        <authorList>
            <person name="Chen J."/>
            <person name="Xia Y."/>
            <person name="Cheng C."/>
            <person name="Fang C."/>
            <person name="Shan Y."/>
            <person name="Jin G."/>
            <person name="Fang W."/>
        </authorList>
    </citation>
    <scope>NUCLEOTIDE SEQUENCE [LARGE SCALE GENOMIC DNA]</scope>
    <source>
        <strain evidence="1 2">M7</strain>
    </source>
</reference>
<dbReference type="PATRIC" id="fig|1030009.3.peg.495"/>
<dbReference type="RefSeq" id="WP_012581908.1">
    <property type="nucleotide sequence ID" value="NC_017537.1"/>
</dbReference>
<gene>
    <name evidence="1" type="ordered locus">LMM7_0505</name>
</gene>
<dbReference type="Proteomes" id="UP000000486">
    <property type="component" value="Chromosome"/>
</dbReference>
<accession>A0A0E0UT20</accession>
<evidence type="ECO:0000313" key="2">
    <source>
        <dbReference type="Proteomes" id="UP000000486"/>
    </source>
</evidence>
<sequence>MDSNNEKLKQQLQTLQKQQKDAELSLYMLKHEQNERIWLEEDFERICHEEHESLELMRVVWQGDQARNFGYYLEDLQADEKNKWRQTFQAEEEKRQEKINTYQKNIYQLESKQQDIQKELFQ</sequence>
<name>A0A0E0UT20_LISMM</name>
<dbReference type="AlphaFoldDB" id="A0A0E0UT20"/>
<protein>
    <recommendedName>
        <fullName evidence="3">DNA double-strand break repair Rad50 ATPase</fullName>
    </recommendedName>
</protein>